<dbReference type="EC" id="3.1.11.5" evidence="11"/>
<dbReference type="InterPro" id="IPR006697">
    <property type="entry name" value="RecC"/>
</dbReference>
<evidence type="ECO:0000256" key="6">
    <source>
        <dbReference type="ARBA" id="ARBA00022839"/>
    </source>
</evidence>
<dbReference type="GO" id="GO:0004386">
    <property type="term" value="F:helicase activity"/>
    <property type="evidence" value="ECO:0007669"/>
    <property type="project" value="UniProtKB-KW"/>
</dbReference>
<evidence type="ECO:0000256" key="5">
    <source>
        <dbReference type="ARBA" id="ARBA00022806"/>
    </source>
</evidence>
<keyword evidence="2" id="KW-0547">Nucleotide-binding</keyword>
<dbReference type="PANTHER" id="PTHR30591:SF1">
    <property type="entry name" value="RECBCD ENZYME SUBUNIT RECC"/>
    <property type="match status" value="1"/>
</dbReference>
<dbReference type="GO" id="GO:0008854">
    <property type="term" value="F:exodeoxyribonuclease V activity"/>
    <property type="evidence" value="ECO:0007669"/>
    <property type="project" value="UniProtKB-EC"/>
</dbReference>
<organism evidence="11 12">
    <name type="scientific">Buchnera aphidicola</name>
    <name type="common">Cinara laricifoliae</name>
    <dbReference type="NCBI Taxonomy" id="2518977"/>
    <lineage>
        <taxon>Bacteria</taxon>
        <taxon>Pseudomonadati</taxon>
        <taxon>Pseudomonadota</taxon>
        <taxon>Gammaproteobacteria</taxon>
        <taxon>Enterobacterales</taxon>
        <taxon>Erwiniaceae</taxon>
        <taxon>Buchnera</taxon>
    </lineage>
</organism>
<dbReference type="Gene3D" id="1.10.10.160">
    <property type="match status" value="1"/>
</dbReference>
<gene>
    <name evidence="11" type="primary">recC</name>
    <name evidence="11" type="ORF">BUCILAFE3058_293</name>
</gene>
<keyword evidence="5" id="KW-0347">Helicase</keyword>
<dbReference type="AlphaFoldDB" id="A0A451DBM0"/>
<keyword evidence="1" id="KW-0540">Nuclease</keyword>
<evidence type="ECO:0000256" key="8">
    <source>
        <dbReference type="ARBA" id="ARBA00023125"/>
    </source>
</evidence>
<dbReference type="Gene3D" id="3.40.50.300">
    <property type="entry name" value="P-loop containing nucleotide triphosphate hydrolases"/>
    <property type="match status" value="2"/>
</dbReference>
<proteinExistence type="predicted"/>
<evidence type="ECO:0000313" key="12">
    <source>
        <dbReference type="Proteomes" id="UP000294349"/>
    </source>
</evidence>
<feature type="domain" description="RecC C-terminal" evidence="10">
    <location>
        <begin position="741"/>
        <end position="959"/>
    </location>
</feature>
<dbReference type="InterPro" id="IPR011335">
    <property type="entry name" value="Restrct_endonuc-II-like"/>
</dbReference>
<name>A0A451DBM0_9GAMM</name>
<keyword evidence="7" id="KW-0067">ATP-binding</keyword>
<dbReference type="SUPFAM" id="SSF52540">
    <property type="entry name" value="P-loop containing nucleoside triphosphate hydrolases"/>
    <property type="match status" value="2"/>
</dbReference>
<dbReference type="Pfam" id="PF17946">
    <property type="entry name" value="RecC_C"/>
    <property type="match status" value="1"/>
</dbReference>
<evidence type="ECO:0000313" key="11">
    <source>
        <dbReference type="EMBL" id="VFP83770.1"/>
    </source>
</evidence>
<dbReference type="Gene3D" id="3.40.50.10930">
    <property type="match status" value="1"/>
</dbReference>
<reference evidence="11 12" key="1">
    <citation type="submission" date="2019-02" db="EMBL/GenBank/DDBJ databases">
        <authorList>
            <person name="Manzano-Marin A."/>
            <person name="Manzano-Marin A."/>
        </authorList>
    </citation>
    <scope>NUCLEOTIDE SEQUENCE [LARGE SCALE GENOMIC DNA]</scope>
    <source>
        <strain evidence="11 12">BuCilaricifoliae</strain>
    </source>
</reference>
<dbReference type="InterPro" id="IPR041500">
    <property type="entry name" value="RecC_C"/>
</dbReference>
<keyword evidence="4 11" id="KW-0378">Hydrolase</keyword>
<evidence type="ECO:0000256" key="4">
    <source>
        <dbReference type="ARBA" id="ARBA00022801"/>
    </source>
</evidence>
<accession>A0A451DBM0</accession>
<dbReference type="GO" id="GO:0005524">
    <property type="term" value="F:ATP binding"/>
    <property type="evidence" value="ECO:0007669"/>
    <property type="project" value="UniProtKB-KW"/>
</dbReference>
<evidence type="ECO:0000256" key="2">
    <source>
        <dbReference type="ARBA" id="ARBA00022741"/>
    </source>
</evidence>
<keyword evidence="6" id="KW-0269">Exonuclease</keyword>
<evidence type="ECO:0000259" key="10">
    <source>
        <dbReference type="Pfam" id="PF17946"/>
    </source>
</evidence>
<dbReference type="PANTHER" id="PTHR30591">
    <property type="entry name" value="RECBCD ENZYME SUBUNIT RECC"/>
    <property type="match status" value="1"/>
</dbReference>
<keyword evidence="8" id="KW-0238">DNA-binding</keyword>
<dbReference type="GO" id="GO:0006310">
    <property type="term" value="P:DNA recombination"/>
    <property type="evidence" value="ECO:0007669"/>
    <property type="project" value="TreeGrafter"/>
</dbReference>
<keyword evidence="9" id="KW-0234">DNA repair</keyword>
<evidence type="ECO:0000256" key="1">
    <source>
        <dbReference type="ARBA" id="ARBA00022722"/>
    </source>
</evidence>
<dbReference type="CDD" id="cd22353">
    <property type="entry name" value="RecC_C-like"/>
    <property type="match status" value="1"/>
</dbReference>
<evidence type="ECO:0000256" key="9">
    <source>
        <dbReference type="ARBA" id="ARBA00023204"/>
    </source>
</evidence>
<dbReference type="PIRSF" id="PIRSF000980">
    <property type="entry name" value="RecC"/>
    <property type="match status" value="1"/>
</dbReference>
<sequence>MLKIYKSNQINFLLNKICKKIISNKNILTNEIILINDNYIKQWLEINISHKIDICMNIQYFLISKFFINLIEKINYTQKNISLSIFKKEHLKWILMSIIHNNHDSLFLKESKILYKNEEFCSHMANIFTKYIFFQPNLIYQWEKKEKNNFLLSSHTWQKQLWNLIIEKIKIFKQKNLTEIINNIYEKKKKNYFSKFIPNRILIFSQNPINPFIKIILHAIKNFTSIYLFQYQFEKKKIKYINPIFSLFKKKNFFIKKLKDKKKSYYKKKFFYTKTHKKKILYILQKDLFKQSLESNNPRFISCTKDYSFSIHRCCSYLQEIRVLYEYIINILNINQKLKLNDILITATNIKPYILYINRIFEPLLKNNRIIYNSNKKNTIKKNIILTIKNLFKIKNNRFQCSWILSLLNSKFLRKKFFIKSSDIKIIYTFISDLKIQFEFDKHQFKKMSIPNIHTYSWNYAIDRITSGYWLNKTYSIWNNISVYSVSYKKGNLLLGNFINLIVTLNKFRKKILNKKLLKNWLNIIPQIFNDFFDIPLKYKKIFFMLEKIWKKIVSDGIIMQFSKKISISILIKKFFKNNFSLFDDETFMSGSINIAKLKNIRIIPFKMICVLGCVQGKIPKIEKTDILNIIYPNIYQKNKNIFFETIMSSQKYFFCSYTQNKTEKKNNYASQYIIDIISYIKKNFYIKYKQIFKKNVNIINNIHFKYNDQLYNSYFIYKNIEKFSNNKKNIKKKNHIIIKKNILIKKLIKFWQNPIHYFFKKKLRIHYIRDNIESIHEHELFSIHPIYKYHFNKKILKYRILKKKTNLLFKKFQLQNKIPYGHLGTILWKIEEKKIQKLVNKINIIKNYSKKIDVNLKIKKYFLSGKIKEINKSGLIRWSANKIGYKNIISTWIEHIIYCTLEPYKKSTLLGTNKSIIEFYPIKKKQAKKYLKQYIQGYLDGTKKPILILKSGMIWLQSIYLKKLNILKKDNKSHYIAKKNFLKTWNGNSFYNGEKNNIYIKKIIPYMDIIKMNKICNTCTYWLLPILKNSNIKKYHFK</sequence>
<keyword evidence="3" id="KW-0227">DNA damage</keyword>
<dbReference type="GO" id="GO:0003677">
    <property type="term" value="F:DNA binding"/>
    <property type="evidence" value="ECO:0007669"/>
    <property type="project" value="UniProtKB-KW"/>
</dbReference>
<dbReference type="Gene3D" id="1.10.10.990">
    <property type="match status" value="1"/>
</dbReference>
<dbReference type="InterPro" id="IPR027417">
    <property type="entry name" value="P-loop_NTPase"/>
</dbReference>
<evidence type="ECO:0000256" key="3">
    <source>
        <dbReference type="ARBA" id="ARBA00022763"/>
    </source>
</evidence>
<evidence type="ECO:0000256" key="7">
    <source>
        <dbReference type="ARBA" id="ARBA00022840"/>
    </source>
</evidence>
<dbReference type="GO" id="GO:0006281">
    <property type="term" value="P:DNA repair"/>
    <property type="evidence" value="ECO:0007669"/>
    <property type="project" value="UniProtKB-KW"/>
</dbReference>
<dbReference type="Pfam" id="PF04257">
    <property type="entry name" value="Exonuc_V_gamma"/>
    <property type="match status" value="1"/>
</dbReference>
<dbReference type="InterPro" id="IPR013986">
    <property type="entry name" value="DExx_box_DNA_helicase_dom_sf"/>
</dbReference>
<dbReference type="SUPFAM" id="SSF52980">
    <property type="entry name" value="Restriction endonuclease-like"/>
    <property type="match status" value="1"/>
</dbReference>
<protein>
    <submittedName>
        <fullName evidence="11">RecBCD enzyme subunit RecC</fullName>
        <ecNumber evidence="11">3.1.11.5</ecNumber>
    </submittedName>
</protein>
<dbReference type="EMBL" id="LR217717">
    <property type="protein sequence ID" value="VFP83770.1"/>
    <property type="molecule type" value="Genomic_DNA"/>
</dbReference>
<dbReference type="GO" id="GO:0009338">
    <property type="term" value="C:exodeoxyribonuclease V complex"/>
    <property type="evidence" value="ECO:0007669"/>
    <property type="project" value="InterPro"/>
</dbReference>
<dbReference type="Proteomes" id="UP000294349">
    <property type="component" value="Chromosome"/>
</dbReference>